<sequence>MKYTISELSTLLNVSTNTIRRYEKMGYITPKRSKNNYRYYREADIAKFMNIRLLRKYGFTHTDIACMKNSDMLGFISAFEARTKEIDEQIDYLTGLSHRMKDDLVLMKKVARSSQQCYIRNSVAFSYVLYQSGEEILNEPERLATVQAYLYRSPEVQRIYIIRQEDVEKGQITLNAGWAIKMADLERFNMHDSAYTERYEEQTSVLSFAKLPVNLEKNKLSINLKETLLKEPFQYMKEHNWKLAGDIIGIVIANVVEENQDMQHILVSVPICKM</sequence>
<accession>A0ACC6M5W0</accession>
<reference evidence="1" key="1">
    <citation type="submission" date="2023-11" db="EMBL/GenBank/DDBJ databases">
        <title>Gracilibacillus pellucida a moderately halophilic bacterium isolated from saline soil in Xinjiang province.</title>
        <authorList>
            <person name="Zhang Z."/>
            <person name="Tan F."/>
            <person name="Wang Y."/>
            <person name="Xia M."/>
        </authorList>
    </citation>
    <scope>NUCLEOTIDE SEQUENCE</scope>
    <source>
        <strain evidence="1">S3-1-1</strain>
    </source>
</reference>
<organism evidence="1 2">
    <name type="scientific">Gracilibacillus pellucidus</name>
    <dbReference type="NCBI Taxonomy" id="3095368"/>
    <lineage>
        <taxon>Bacteria</taxon>
        <taxon>Bacillati</taxon>
        <taxon>Bacillota</taxon>
        <taxon>Bacilli</taxon>
        <taxon>Bacillales</taxon>
        <taxon>Bacillaceae</taxon>
        <taxon>Gracilibacillus</taxon>
    </lineage>
</organism>
<dbReference type="EMBL" id="JAWZSR010000004">
    <property type="protein sequence ID" value="MDX8046263.1"/>
    <property type="molecule type" value="Genomic_DNA"/>
</dbReference>
<proteinExistence type="predicted"/>
<evidence type="ECO:0000313" key="1">
    <source>
        <dbReference type="EMBL" id="MDX8046263.1"/>
    </source>
</evidence>
<gene>
    <name evidence="1" type="ORF">SH601_09690</name>
</gene>
<dbReference type="Proteomes" id="UP001277972">
    <property type="component" value="Unassembled WGS sequence"/>
</dbReference>
<evidence type="ECO:0000313" key="2">
    <source>
        <dbReference type="Proteomes" id="UP001277972"/>
    </source>
</evidence>
<name>A0ACC6M5W0_9BACI</name>
<protein>
    <submittedName>
        <fullName evidence="1">MerR family transcriptional regulator</fullName>
    </submittedName>
</protein>
<comment type="caution">
    <text evidence="1">The sequence shown here is derived from an EMBL/GenBank/DDBJ whole genome shotgun (WGS) entry which is preliminary data.</text>
</comment>
<keyword evidence="2" id="KW-1185">Reference proteome</keyword>